<name>A0AAW9Q3C2_9CYAN</name>
<dbReference type="InterPro" id="IPR012336">
    <property type="entry name" value="Thioredoxin-like_fold"/>
</dbReference>
<keyword evidence="9" id="KW-1185">Reference proteome</keyword>
<keyword evidence="5" id="KW-0676">Redox-active center</keyword>
<dbReference type="PANTHER" id="PTHR13887">
    <property type="entry name" value="GLUTATHIONE S-TRANSFERASE KAPPA"/>
    <property type="match status" value="1"/>
</dbReference>
<reference evidence="8" key="1">
    <citation type="submission" date="2024-01" db="EMBL/GenBank/DDBJ databases">
        <title>Bank of Algae and Cyanobacteria of the Azores (BACA) strain genomes.</title>
        <authorList>
            <person name="Luz R."/>
            <person name="Cordeiro R."/>
            <person name="Fonseca A."/>
            <person name="Goncalves V."/>
        </authorList>
    </citation>
    <scope>NUCLEOTIDE SEQUENCE</scope>
    <source>
        <strain evidence="8">BACA0141</strain>
    </source>
</reference>
<accession>A0AAW9Q3C2</accession>
<dbReference type="EMBL" id="JAZBJZ010000150">
    <property type="protein sequence ID" value="MEE3719621.1"/>
    <property type="molecule type" value="Genomic_DNA"/>
</dbReference>
<keyword evidence="2 6" id="KW-0732">Signal</keyword>
<dbReference type="GO" id="GO:0016491">
    <property type="term" value="F:oxidoreductase activity"/>
    <property type="evidence" value="ECO:0007669"/>
    <property type="project" value="UniProtKB-KW"/>
</dbReference>
<dbReference type="InterPro" id="IPR036249">
    <property type="entry name" value="Thioredoxin-like_sf"/>
</dbReference>
<organism evidence="8 9">
    <name type="scientific">Tumidithrix elongata BACA0141</name>
    <dbReference type="NCBI Taxonomy" id="2716417"/>
    <lineage>
        <taxon>Bacteria</taxon>
        <taxon>Bacillati</taxon>
        <taxon>Cyanobacteriota</taxon>
        <taxon>Cyanophyceae</taxon>
        <taxon>Pseudanabaenales</taxon>
        <taxon>Pseudanabaenaceae</taxon>
        <taxon>Tumidithrix</taxon>
        <taxon>Tumidithrix elongata</taxon>
    </lineage>
</organism>
<evidence type="ECO:0000313" key="8">
    <source>
        <dbReference type="EMBL" id="MEE3719621.1"/>
    </source>
</evidence>
<dbReference type="PROSITE" id="PS51257">
    <property type="entry name" value="PROKAR_LIPOPROTEIN"/>
    <property type="match status" value="1"/>
</dbReference>
<feature type="domain" description="Thioredoxin" evidence="7">
    <location>
        <begin position="63"/>
        <end position="264"/>
    </location>
</feature>
<dbReference type="AlphaFoldDB" id="A0AAW9Q3C2"/>
<evidence type="ECO:0000256" key="5">
    <source>
        <dbReference type="ARBA" id="ARBA00023284"/>
    </source>
</evidence>
<dbReference type="PROSITE" id="PS51352">
    <property type="entry name" value="THIOREDOXIN_2"/>
    <property type="match status" value="1"/>
</dbReference>
<sequence length="266" mass="29918">MRIFLMRLMMRSTLKFWVSLFATLMLLVFSATACASAGQSGSGQLTDTEFETKVLEVIRKNPKAILDSIQAYDQAQRQQQAKLRDQVLQQIKQEPRLIIRNSPVMGATAQKIILAEFSDFQCPFCAKAHAIVKEFMAKHKDEVTLVYKQFPLVQIHPQALPAALASWAAGQQGKFWEYHDGLFEQQEKLDESFYPTLAQSLKLDVDKFNQDRNSEAAKTAVQKDMELGQNLGIRGTPTFIFNGFLFSGVAEAADLESYLAQIKAAK</sequence>
<evidence type="ECO:0000256" key="4">
    <source>
        <dbReference type="ARBA" id="ARBA00023157"/>
    </source>
</evidence>
<feature type="signal peptide" evidence="6">
    <location>
        <begin position="1"/>
        <end position="35"/>
    </location>
</feature>
<dbReference type="PANTHER" id="PTHR13887:SF14">
    <property type="entry name" value="DISULFIDE BOND FORMATION PROTEIN D"/>
    <property type="match status" value="1"/>
</dbReference>
<evidence type="ECO:0000256" key="1">
    <source>
        <dbReference type="ARBA" id="ARBA00005791"/>
    </source>
</evidence>
<dbReference type="Gene3D" id="3.40.30.10">
    <property type="entry name" value="Glutaredoxin"/>
    <property type="match status" value="1"/>
</dbReference>
<dbReference type="SUPFAM" id="SSF52833">
    <property type="entry name" value="Thioredoxin-like"/>
    <property type="match status" value="1"/>
</dbReference>
<evidence type="ECO:0000259" key="7">
    <source>
        <dbReference type="PROSITE" id="PS51352"/>
    </source>
</evidence>
<evidence type="ECO:0000256" key="2">
    <source>
        <dbReference type="ARBA" id="ARBA00022729"/>
    </source>
</evidence>
<dbReference type="Proteomes" id="UP001333818">
    <property type="component" value="Unassembled WGS sequence"/>
</dbReference>
<dbReference type="InterPro" id="IPR013766">
    <property type="entry name" value="Thioredoxin_domain"/>
</dbReference>
<protein>
    <submittedName>
        <fullName evidence="8">Thioredoxin domain-containing protein</fullName>
    </submittedName>
</protein>
<keyword evidence="4" id="KW-1015">Disulfide bond</keyword>
<feature type="chain" id="PRO_5043846979" evidence="6">
    <location>
        <begin position="36"/>
        <end position="266"/>
    </location>
</feature>
<proteinExistence type="inferred from homology"/>
<evidence type="ECO:0000256" key="6">
    <source>
        <dbReference type="SAM" id="SignalP"/>
    </source>
</evidence>
<evidence type="ECO:0000256" key="3">
    <source>
        <dbReference type="ARBA" id="ARBA00023002"/>
    </source>
</evidence>
<keyword evidence="3" id="KW-0560">Oxidoreductase</keyword>
<comment type="similarity">
    <text evidence="1">Belongs to the thioredoxin family. DsbA subfamily.</text>
</comment>
<evidence type="ECO:0000313" key="9">
    <source>
        <dbReference type="Proteomes" id="UP001333818"/>
    </source>
</evidence>
<dbReference type="Pfam" id="PF13462">
    <property type="entry name" value="Thioredoxin_4"/>
    <property type="match status" value="1"/>
</dbReference>
<comment type="caution">
    <text evidence="8">The sequence shown here is derived from an EMBL/GenBank/DDBJ whole genome shotgun (WGS) entry which is preliminary data.</text>
</comment>
<gene>
    <name evidence="8" type="ORF">V2H45_23040</name>
</gene>